<evidence type="ECO:0000313" key="2">
    <source>
        <dbReference type="EMBL" id="CAF4333836.1"/>
    </source>
</evidence>
<dbReference type="Proteomes" id="UP000663868">
    <property type="component" value="Unassembled WGS sequence"/>
</dbReference>
<evidence type="ECO:0000313" key="3">
    <source>
        <dbReference type="Proteomes" id="UP000663868"/>
    </source>
</evidence>
<feature type="non-terminal residue" evidence="2">
    <location>
        <position position="1"/>
    </location>
</feature>
<dbReference type="EMBL" id="CAJOBB010016934">
    <property type="protein sequence ID" value="CAF4333836.1"/>
    <property type="molecule type" value="Genomic_DNA"/>
</dbReference>
<accession>A0A820K0T7</accession>
<reference evidence="2" key="1">
    <citation type="submission" date="2021-02" db="EMBL/GenBank/DDBJ databases">
        <authorList>
            <person name="Nowell W R."/>
        </authorList>
    </citation>
    <scope>NUCLEOTIDE SEQUENCE</scope>
</reference>
<dbReference type="AlphaFoldDB" id="A0A820K0T7"/>
<feature type="compositionally biased region" description="Polar residues" evidence="1">
    <location>
        <begin position="25"/>
        <end position="37"/>
    </location>
</feature>
<proteinExistence type="predicted"/>
<sequence>PPAPKVTNDYYNKITNRNTHDAIRNKQSIPTTTARSDTTPKGDRPNSNIIDKVLAGIPLTDKEIRSVLHRQK</sequence>
<protein>
    <submittedName>
        <fullName evidence="2">Uncharacterized protein</fullName>
    </submittedName>
</protein>
<name>A0A820K0T7_9BILA</name>
<feature type="region of interest" description="Disordered" evidence="1">
    <location>
        <begin position="17"/>
        <end position="49"/>
    </location>
</feature>
<organism evidence="2 3">
    <name type="scientific">Adineta steineri</name>
    <dbReference type="NCBI Taxonomy" id="433720"/>
    <lineage>
        <taxon>Eukaryota</taxon>
        <taxon>Metazoa</taxon>
        <taxon>Spiralia</taxon>
        <taxon>Gnathifera</taxon>
        <taxon>Rotifera</taxon>
        <taxon>Eurotatoria</taxon>
        <taxon>Bdelloidea</taxon>
        <taxon>Adinetida</taxon>
        <taxon>Adinetidae</taxon>
        <taxon>Adineta</taxon>
    </lineage>
</organism>
<gene>
    <name evidence="2" type="ORF">KXQ929_LOCUS47324</name>
</gene>
<evidence type="ECO:0000256" key="1">
    <source>
        <dbReference type="SAM" id="MobiDB-lite"/>
    </source>
</evidence>
<comment type="caution">
    <text evidence="2">The sequence shown here is derived from an EMBL/GenBank/DDBJ whole genome shotgun (WGS) entry which is preliminary data.</text>
</comment>